<evidence type="ECO:0000256" key="4">
    <source>
        <dbReference type="ARBA" id="ARBA00024867"/>
    </source>
</evidence>
<proteinExistence type="predicted"/>
<sequence>MRVKEIKIIIADDHDLIRQGLRTIIGLEEDIKIIREVENGKLLLEGLNTHEADVVLLDVNMPVINGLDSLKKLKESDPKIKVIMLTIERFDSTIRKAIDIGADGYVLKDSAGTEIVEAIRTVYDGEKYIDKSLVTMLFDQMTTKDHQESSLLDALSRREVEVLREIARGRGNREIGENLFISEKTVKNYATGIFRKLGVKDRVQATILAIENDVESYYRKLYGEK</sequence>
<dbReference type="GO" id="GO:0000160">
    <property type="term" value="P:phosphorelay signal transduction system"/>
    <property type="evidence" value="ECO:0007669"/>
    <property type="project" value="InterPro"/>
</dbReference>
<evidence type="ECO:0000256" key="2">
    <source>
        <dbReference type="ARBA" id="ARBA00022553"/>
    </source>
</evidence>
<evidence type="ECO:0000259" key="6">
    <source>
        <dbReference type="PROSITE" id="PS50043"/>
    </source>
</evidence>
<dbReference type="InterPro" id="IPR000792">
    <property type="entry name" value="Tscrpt_reg_LuxR_C"/>
</dbReference>
<dbReference type="InterPro" id="IPR001789">
    <property type="entry name" value="Sig_transdc_resp-reg_receiver"/>
</dbReference>
<dbReference type="GO" id="GO:0003677">
    <property type="term" value="F:DNA binding"/>
    <property type="evidence" value="ECO:0007669"/>
    <property type="project" value="UniProtKB-KW"/>
</dbReference>
<evidence type="ECO:0000313" key="9">
    <source>
        <dbReference type="Proteomes" id="UP000449710"/>
    </source>
</evidence>
<dbReference type="PROSITE" id="PS50110">
    <property type="entry name" value="RESPONSE_REGULATORY"/>
    <property type="match status" value="1"/>
</dbReference>
<feature type="domain" description="HTH luxR-type" evidence="6">
    <location>
        <begin position="148"/>
        <end position="213"/>
    </location>
</feature>
<accession>A0AA43XJU2</accession>
<dbReference type="AlphaFoldDB" id="A0AA43XJU2"/>
<evidence type="ECO:0000259" key="7">
    <source>
        <dbReference type="PROSITE" id="PS50110"/>
    </source>
</evidence>
<protein>
    <recommendedName>
        <fullName evidence="1">Stage 0 sporulation protein A homolog</fullName>
    </recommendedName>
</protein>
<dbReference type="PANTHER" id="PTHR45566">
    <property type="entry name" value="HTH-TYPE TRANSCRIPTIONAL REGULATOR YHJB-RELATED"/>
    <property type="match status" value="1"/>
</dbReference>
<dbReference type="Proteomes" id="UP000449710">
    <property type="component" value="Unassembled WGS sequence"/>
</dbReference>
<dbReference type="SUPFAM" id="SSF46894">
    <property type="entry name" value="C-terminal effector domain of the bipartite response regulators"/>
    <property type="match status" value="1"/>
</dbReference>
<dbReference type="PROSITE" id="PS50043">
    <property type="entry name" value="HTH_LUXR_2"/>
    <property type="match status" value="1"/>
</dbReference>
<evidence type="ECO:0000256" key="3">
    <source>
        <dbReference type="ARBA" id="ARBA00023125"/>
    </source>
</evidence>
<dbReference type="InterPro" id="IPR016032">
    <property type="entry name" value="Sig_transdc_resp-reg_C-effctor"/>
</dbReference>
<feature type="modified residue" description="4-aspartylphosphate" evidence="5">
    <location>
        <position position="58"/>
    </location>
</feature>
<dbReference type="SMART" id="SM00421">
    <property type="entry name" value="HTH_LUXR"/>
    <property type="match status" value="1"/>
</dbReference>
<keyword evidence="3" id="KW-0238">DNA-binding</keyword>
<dbReference type="EMBL" id="SUMG01000005">
    <property type="protein sequence ID" value="NBG87952.1"/>
    <property type="molecule type" value="Genomic_DNA"/>
</dbReference>
<dbReference type="InterPro" id="IPR058245">
    <property type="entry name" value="NreC/VraR/RcsB-like_REC"/>
</dbReference>
<dbReference type="PRINTS" id="PR00038">
    <property type="entry name" value="HTHLUXR"/>
</dbReference>
<evidence type="ECO:0000256" key="5">
    <source>
        <dbReference type="PROSITE-ProRule" id="PRU00169"/>
    </source>
</evidence>
<name>A0AA43XJU2_9CLOT</name>
<dbReference type="SUPFAM" id="SSF52172">
    <property type="entry name" value="CheY-like"/>
    <property type="match status" value="1"/>
</dbReference>
<comment type="function">
    <text evidence="4">May play the central regulatory role in sporulation. It may be an element of the effector pathway responsible for the activation of sporulation genes in response to nutritional stress. Spo0A may act in concert with spo0H (a sigma factor) to control the expression of some genes that are critical to the sporulation process.</text>
</comment>
<dbReference type="SMART" id="SM00448">
    <property type="entry name" value="REC"/>
    <property type="match status" value="1"/>
</dbReference>
<keyword evidence="9" id="KW-1185">Reference proteome</keyword>
<dbReference type="InterPro" id="IPR051015">
    <property type="entry name" value="EvgA-like"/>
</dbReference>
<keyword evidence="2 5" id="KW-0597">Phosphoprotein</keyword>
<dbReference type="CDD" id="cd06170">
    <property type="entry name" value="LuxR_C_like"/>
    <property type="match status" value="1"/>
</dbReference>
<dbReference type="RefSeq" id="WP_160719992.1">
    <property type="nucleotide sequence ID" value="NZ_SUMG01000005.1"/>
</dbReference>
<evidence type="ECO:0000313" key="8">
    <source>
        <dbReference type="EMBL" id="NBG87952.1"/>
    </source>
</evidence>
<reference evidence="8 9" key="1">
    <citation type="submission" date="2019-04" db="EMBL/GenBank/DDBJ databases">
        <title>Isachenkonia alkalipeptolytica gen. nov. sp. nov. a new anaerobic, alkiliphilic organothrophic bacterium capable to reduce synthesized ferrihydrite isolated from a soda lake.</title>
        <authorList>
            <person name="Toshchakov S.V."/>
            <person name="Zavarzina D.G."/>
            <person name="Zhilina T.N."/>
            <person name="Kostrikina N.A."/>
            <person name="Kublanov I.V."/>
        </authorList>
    </citation>
    <scope>NUCLEOTIDE SEQUENCE [LARGE SCALE GENOMIC DNA]</scope>
    <source>
        <strain evidence="8 9">Z-1701</strain>
    </source>
</reference>
<feature type="domain" description="Response regulatory" evidence="7">
    <location>
        <begin position="7"/>
        <end position="123"/>
    </location>
</feature>
<dbReference type="Pfam" id="PF00196">
    <property type="entry name" value="GerE"/>
    <property type="match status" value="1"/>
</dbReference>
<dbReference type="Gene3D" id="3.40.50.2300">
    <property type="match status" value="1"/>
</dbReference>
<dbReference type="GO" id="GO:0006355">
    <property type="term" value="P:regulation of DNA-templated transcription"/>
    <property type="evidence" value="ECO:0007669"/>
    <property type="project" value="InterPro"/>
</dbReference>
<gene>
    <name evidence="8" type="ORF">ISALK_05510</name>
</gene>
<dbReference type="InterPro" id="IPR011006">
    <property type="entry name" value="CheY-like_superfamily"/>
</dbReference>
<comment type="caution">
    <text evidence="8">The sequence shown here is derived from an EMBL/GenBank/DDBJ whole genome shotgun (WGS) entry which is preliminary data.</text>
</comment>
<organism evidence="8 9">
    <name type="scientific">Isachenkonia alkalipeptolytica</name>
    <dbReference type="NCBI Taxonomy" id="2565777"/>
    <lineage>
        <taxon>Bacteria</taxon>
        <taxon>Bacillati</taxon>
        <taxon>Bacillota</taxon>
        <taxon>Clostridia</taxon>
        <taxon>Eubacteriales</taxon>
        <taxon>Clostridiaceae</taxon>
        <taxon>Isachenkonia</taxon>
    </lineage>
</organism>
<evidence type="ECO:0000256" key="1">
    <source>
        <dbReference type="ARBA" id="ARBA00018672"/>
    </source>
</evidence>
<dbReference type="CDD" id="cd17535">
    <property type="entry name" value="REC_NarL-like"/>
    <property type="match status" value="1"/>
</dbReference>
<dbReference type="PANTHER" id="PTHR45566:SF2">
    <property type="entry name" value="NARL SUBFAMILY"/>
    <property type="match status" value="1"/>
</dbReference>
<dbReference type="Pfam" id="PF00072">
    <property type="entry name" value="Response_reg"/>
    <property type="match status" value="1"/>
</dbReference>